<gene>
    <name evidence="3" type="ORF">MBCUR_16360</name>
</gene>
<dbReference type="GO" id="GO:0016151">
    <property type="term" value="F:nickel cation binding"/>
    <property type="evidence" value="ECO:0007669"/>
    <property type="project" value="UniProtKB-UniRule"/>
</dbReference>
<name>A0A165ZIM4_9EURY</name>
<evidence type="ECO:0000256" key="2">
    <source>
        <dbReference type="HAMAP-Rule" id="MF_01074"/>
    </source>
</evidence>
<dbReference type="RefSeq" id="WP_067092425.1">
    <property type="nucleotide sequence ID" value="NZ_LWMV01000202.1"/>
</dbReference>
<dbReference type="Pfam" id="PF01969">
    <property type="entry name" value="Ni_insertion"/>
    <property type="match status" value="1"/>
</dbReference>
<dbReference type="PANTHER" id="PTHR36566:SF1">
    <property type="entry name" value="PYRIDINIUM-3,5-BISTHIOCARBOXYLIC ACID MONONUCLEOTIDE NICKEL INSERTION PROTEIN"/>
    <property type="match status" value="1"/>
</dbReference>
<dbReference type="PANTHER" id="PTHR36566">
    <property type="entry name" value="NICKEL INSERTION PROTEIN-RELATED"/>
    <property type="match status" value="1"/>
</dbReference>
<protein>
    <recommendedName>
        <fullName evidence="2">Putative nickel insertion protein</fullName>
    </recommendedName>
</protein>
<proteinExistence type="inferred from homology"/>
<dbReference type="HAMAP" id="MF_01074">
    <property type="entry name" value="LarC"/>
    <property type="match status" value="1"/>
</dbReference>
<dbReference type="STRING" id="49547.MBCUR_16360"/>
<evidence type="ECO:0000256" key="1">
    <source>
        <dbReference type="ARBA" id="ARBA00022596"/>
    </source>
</evidence>
<comment type="caution">
    <text evidence="3">The sequence shown here is derived from an EMBL/GenBank/DDBJ whole genome shotgun (WGS) entry which is preliminary data.</text>
</comment>
<dbReference type="InterPro" id="IPR002822">
    <property type="entry name" value="Ni_insertion"/>
</dbReference>
<evidence type="ECO:0000313" key="4">
    <source>
        <dbReference type="Proteomes" id="UP000077245"/>
    </source>
</evidence>
<keyword evidence="4" id="KW-1185">Reference proteome</keyword>
<dbReference type="Proteomes" id="UP000077245">
    <property type="component" value="Unassembled WGS sequence"/>
</dbReference>
<reference evidence="3 4" key="1">
    <citation type="submission" date="2016-04" db="EMBL/GenBank/DDBJ databases">
        <title>Genome sequence of Methanobrevibacter curvatus DSM 11111.</title>
        <authorList>
            <person name="Poehlein A."/>
            <person name="Seedorf H."/>
            <person name="Daniel R."/>
        </authorList>
    </citation>
    <scope>NUCLEOTIDE SEQUENCE [LARGE SCALE GENOMIC DNA]</scope>
    <source>
        <strain evidence="3 4">DSM 11111</strain>
    </source>
</reference>
<dbReference type="Gene3D" id="3.30.70.1380">
    <property type="entry name" value="Transcriptional regulatory protein pf0864 domain like"/>
    <property type="match status" value="1"/>
</dbReference>
<dbReference type="Gene3D" id="3.10.20.300">
    <property type="entry name" value="mk0293 like domain"/>
    <property type="match status" value="1"/>
</dbReference>
<comment type="similarity">
    <text evidence="2">Belongs to the LarC family.</text>
</comment>
<sequence length="416" mass="46541">MVVVIDPQSAGISGNMFLGCLIDLGLDEKDLKSFIEYVCSFFGGVNIEINKINKKGIESTYVNIIPKDEAVNGISYLNFMEKIHLIEEEFDGLDNIEIFERAKNVFEKIALAESIVHGKELNEVHFHEVGTADAVADVFGVIYGFYELKLNKEKIIGLPISLGGGFKESLHGQIPIPSPATLEILNGVKCFGGSINKELATPTGSALYVELCDEFKDFYPLMKPLKTAYGAGTMNLDFPNVLRIVQASSSVDIEKLELIETNIDHVNGEAMGYLFNKLLDNGARDVFITPIIMKKNRPGSILSVIALSKDLDNLLSIIFNEIGTLGIRISPYTHRAIVERKILDLKIDLKDFFEISTNKNSIRNVKYKIGYIDNKVISQRPEYDDISSIANEFHIPYLIVEKKLLKYLEEFLSNEL</sequence>
<dbReference type="GO" id="GO:0016829">
    <property type="term" value="F:lyase activity"/>
    <property type="evidence" value="ECO:0007669"/>
    <property type="project" value="UniProtKB-UniRule"/>
</dbReference>
<dbReference type="OrthoDB" id="10691at2157"/>
<organism evidence="3 4">
    <name type="scientific">Methanobrevibacter curvatus</name>
    <dbReference type="NCBI Taxonomy" id="49547"/>
    <lineage>
        <taxon>Archaea</taxon>
        <taxon>Methanobacteriati</taxon>
        <taxon>Methanobacteriota</taxon>
        <taxon>Methanomada group</taxon>
        <taxon>Methanobacteria</taxon>
        <taxon>Methanobacteriales</taxon>
        <taxon>Methanobacteriaceae</taxon>
        <taxon>Methanobrevibacter</taxon>
    </lineage>
</organism>
<accession>A0A165ZIM4</accession>
<keyword evidence="2" id="KW-0456">Lyase</keyword>
<dbReference type="AlphaFoldDB" id="A0A165ZIM4"/>
<dbReference type="PATRIC" id="fig|49547.3.peg.1745"/>
<evidence type="ECO:0000313" key="3">
    <source>
        <dbReference type="EMBL" id="KZX10786.1"/>
    </source>
</evidence>
<dbReference type="NCBIfam" id="TIGR00299">
    <property type="entry name" value="nickel pincer cofactor biosynthesis protein LarC"/>
    <property type="match status" value="1"/>
</dbReference>
<dbReference type="EMBL" id="LWMV01000202">
    <property type="protein sequence ID" value="KZX10786.1"/>
    <property type="molecule type" value="Genomic_DNA"/>
</dbReference>
<keyword evidence="1 2" id="KW-0533">Nickel</keyword>